<dbReference type="Pfam" id="PF13751">
    <property type="entry name" value="DDE_Tnp_1_6"/>
    <property type="match status" value="1"/>
</dbReference>
<dbReference type="PANTHER" id="PTHR33408:SF2">
    <property type="entry name" value="TRANSPOSASE DDE DOMAIN-CONTAINING PROTEIN"/>
    <property type="match status" value="1"/>
</dbReference>
<evidence type="ECO:0000313" key="2">
    <source>
        <dbReference type="EMBL" id="SFO66467.1"/>
    </source>
</evidence>
<reference evidence="2 3" key="1">
    <citation type="submission" date="2016-10" db="EMBL/GenBank/DDBJ databases">
        <authorList>
            <person name="de Groot N.N."/>
        </authorList>
    </citation>
    <scope>NUCLEOTIDE SEQUENCE [LARGE SCALE GENOMIC DNA]</scope>
    <source>
        <strain evidence="2 3">DSM 1283</strain>
    </source>
</reference>
<proteinExistence type="predicted"/>
<keyword evidence="3" id="KW-1185">Reference proteome</keyword>
<sequence length="121" mass="14436">MRGLRNCQNKEKCTKARGNKRLYVSKKFIEKRQKSYDNITSERGILYRMNRSIQVEGAFGVLKSDYEFQRFLLRGKTKVKLEILLLCMGYNINKLHGKIQNERLESHLFELIKSGQKEWLY</sequence>
<dbReference type="InterPro" id="IPR025668">
    <property type="entry name" value="Tnp_DDE_dom"/>
</dbReference>
<evidence type="ECO:0000313" key="3">
    <source>
        <dbReference type="Proteomes" id="UP000198806"/>
    </source>
</evidence>
<organism evidence="2 3">
    <name type="scientific">Anaerocolumna aminovalerica</name>
    <dbReference type="NCBI Taxonomy" id="1527"/>
    <lineage>
        <taxon>Bacteria</taxon>
        <taxon>Bacillati</taxon>
        <taxon>Bacillota</taxon>
        <taxon>Clostridia</taxon>
        <taxon>Lachnospirales</taxon>
        <taxon>Lachnospiraceae</taxon>
        <taxon>Anaerocolumna</taxon>
    </lineage>
</organism>
<feature type="domain" description="Transposase DDE" evidence="1">
    <location>
        <begin position="5"/>
        <end position="96"/>
    </location>
</feature>
<dbReference type="STRING" id="1527.SAMN04489757_16112"/>
<protein>
    <submittedName>
        <fullName evidence="2">Transposase DDE domain-containing protein</fullName>
    </submittedName>
</protein>
<accession>A0A1I5J123</accession>
<evidence type="ECO:0000259" key="1">
    <source>
        <dbReference type="Pfam" id="PF13751"/>
    </source>
</evidence>
<dbReference type="AlphaFoldDB" id="A0A1I5J123"/>
<dbReference type="EMBL" id="FOWD01000061">
    <property type="protein sequence ID" value="SFO66467.1"/>
    <property type="molecule type" value="Genomic_DNA"/>
</dbReference>
<dbReference type="RefSeq" id="WP_418884587.1">
    <property type="nucleotide sequence ID" value="NZ_JAWHGJ010000086.1"/>
</dbReference>
<dbReference type="Proteomes" id="UP000198806">
    <property type="component" value="Unassembled WGS sequence"/>
</dbReference>
<dbReference type="PANTHER" id="PTHR33408">
    <property type="entry name" value="TRANSPOSASE"/>
    <property type="match status" value="1"/>
</dbReference>
<gene>
    <name evidence="2" type="ORF">SAMN04489757_16112</name>
</gene>
<name>A0A1I5J123_9FIRM</name>